<keyword evidence="3" id="KW-1185">Reference proteome</keyword>
<dbReference type="InterPro" id="IPR050238">
    <property type="entry name" value="DNA_Rep/Repair_Clamp_Loader"/>
</dbReference>
<organism evidence="2 3">
    <name type="scientific">Paracoccus jeotgali</name>
    <dbReference type="NCBI Taxonomy" id="2065379"/>
    <lineage>
        <taxon>Bacteria</taxon>
        <taxon>Pseudomonadati</taxon>
        <taxon>Pseudomonadota</taxon>
        <taxon>Alphaproteobacteria</taxon>
        <taxon>Rhodobacterales</taxon>
        <taxon>Paracoccaceae</taxon>
        <taxon>Paracoccus</taxon>
    </lineage>
</organism>
<dbReference type="RefSeq" id="WP_101499802.1">
    <property type="nucleotide sequence ID" value="NZ_CP025583.1"/>
</dbReference>
<dbReference type="AlphaFoldDB" id="A0A2K9MHH5"/>
<dbReference type="Proteomes" id="UP000234882">
    <property type="component" value="Chromosome"/>
</dbReference>
<evidence type="ECO:0000313" key="2">
    <source>
        <dbReference type="EMBL" id="AUM74456.1"/>
    </source>
</evidence>
<dbReference type="EMBL" id="CP025583">
    <property type="protein sequence ID" value="AUM74456.1"/>
    <property type="molecule type" value="Genomic_DNA"/>
</dbReference>
<dbReference type="PANTHER" id="PTHR11669">
    <property type="entry name" value="REPLICATION FACTOR C / DNA POLYMERASE III GAMMA-TAU SUBUNIT"/>
    <property type="match status" value="1"/>
</dbReference>
<dbReference type="GO" id="GO:0006261">
    <property type="term" value="P:DNA-templated DNA replication"/>
    <property type="evidence" value="ECO:0007669"/>
    <property type="project" value="TreeGrafter"/>
</dbReference>
<dbReference type="GO" id="GO:0009360">
    <property type="term" value="C:DNA polymerase III complex"/>
    <property type="evidence" value="ECO:0007669"/>
    <property type="project" value="TreeGrafter"/>
</dbReference>
<proteinExistence type="predicted"/>
<sequence length="362" mass="38403">MTDAAPESDRVAGSPHPRHADRVVGHDAAIAEFLTAAGAQRLHHAWMLTGPRGIGKATLGWAMARWLLAEGPTDRLHIPPDHPVTRRINALSEPRLHLVRRGVDDKGRLKPGIGVDDIRAFRSFFQLSAADGGRRIAIIDAADEMNTAAANALLKTLEEPPQDALLLLIAHQPGRLLPTIRSRCRELRLSPLSPQDMGAVLQAHGIDEDATALAALSGGSVGEALRLAGQDGLQVYRQIVDLFATLPRFDRSKARALADAAAPRASAEGDAFDLRITLLDLFLSRLARAGLLGAPIPEAAPGEAELMARLCPDADAARVWAGAQAELSARARAGRAVNLDPAALLLDMLVQLAGLAPAHAKA</sequence>
<dbReference type="InterPro" id="IPR027417">
    <property type="entry name" value="P-loop_NTPase"/>
</dbReference>
<dbReference type="NCBIfam" id="NF005677">
    <property type="entry name" value="PRK07471.1"/>
    <property type="match status" value="1"/>
</dbReference>
<dbReference type="OrthoDB" id="9811073at2"/>
<evidence type="ECO:0000256" key="1">
    <source>
        <dbReference type="SAM" id="MobiDB-lite"/>
    </source>
</evidence>
<name>A0A2K9MHH5_9RHOB</name>
<dbReference type="KEGG" id="paru:CYR75_09360"/>
<dbReference type="SUPFAM" id="SSF52540">
    <property type="entry name" value="P-loop containing nucleoside triphosphate hydrolases"/>
    <property type="match status" value="1"/>
</dbReference>
<dbReference type="Pfam" id="PF13177">
    <property type="entry name" value="DNA_pol3_delta2"/>
    <property type="match status" value="1"/>
</dbReference>
<reference evidence="3" key="1">
    <citation type="submission" date="2017-12" db="EMBL/GenBank/DDBJ databases">
        <title>Genomic analysis of Paracoccus sp. CBA4604.</title>
        <authorList>
            <person name="Roh S.W."/>
            <person name="Kim J.Y."/>
            <person name="Kim J.S."/>
        </authorList>
    </citation>
    <scope>NUCLEOTIDE SEQUENCE [LARGE SCALE GENOMIC DNA]</scope>
    <source>
        <strain evidence="3">CBA4604</strain>
    </source>
</reference>
<gene>
    <name evidence="2" type="ORF">CYR75_09360</name>
</gene>
<dbReference type="Gene3D" id="3.40.50.300">
    <property type="entry name" value="P-loop containing nucleotide triphosphate hydrolases"/>
    <property type="match status" value="1"/>
</dbReference>
<accession>A0A2K9MHH5</accession>
<feature type="region of interest" description="Disordered" evidence="1">
    <location>
        <begin position="1"/>
        <end position="20"/>
    </location>
</feature>
<protein>
    <submittedName>
        <fullName evidence="2">DNA polymerase III subunit delta</fullName>
    </submittedName>
</protein>
<dbReference type="PANTHER" id="PTHR11669:SF8">
    <property type="entry name" value="DNA POLYMERASE III SUBUNIT DELTA"/>
    <property type="match status" value="1"/>
</dbReference>
<evidence type="ECO:0000313" key="3">
    <source>
        <dbReference type="Proteomes" id="UP000234882"/>
    </source>
</evidence>